<proteinExistence type="predicted"/>
<organism evidence="1 3">
    <name type="scientific">Moraxella caviae</name>
    <dbReference type="NCBI Taxonomy" id="34060"/>
    <lineage>
        <taxon>Bacteria</taxon>
        <taxon>Pseudomonadati</taxon>
        <taxon>Pseudomonadota</taxon>
        <taxon>Gammaproteobacteria</taxon>
        <taxon>Moraxellales</taxon>
        <taxon>Moraxellaceae</taxon>
        <taxon>Moraxella</taxon>
    </lineage>
</organism>
<dbReference type="RefSeq" id="WP_078277561.1">
    <property type="nucleotide sequence ID" value="NZ_CAACXO010000001.1"/>
</dbReference>
<dbReference type="GO" id="GO:0006355">
    <property type="term" value="P:regulation of DNA-templated transcription"/>
    <property type="evidence" value="ECO:0007669"/>
    <property type="project" value="InterPro"/>
</dbReference>
<reference evidence="1 3" key="1">
    <citation type="submission" date="2017-02" db="EMBL/GenBank/DDBJ databases">
        <title>Draft genome sequence of Moraxella caviae CCUG 355 type strain.</title>
        <authorList>
            <person name="Engstrom-Jakobsson H."/>
            <person name="Salva-Serra F."/>
            <person name="Thorell K."/>
            <person name="Gonzales-Siles L."/>
            <person name="Karlsson R."/>
            <person name="Boulund F."/>
            <person name="Engstrand L."/>
            <person name="Moore E."/>
        </authorList>
    </citation>
    <scope>NUCLEOTIDE SEQUENCE [LARGE SCALE GENOMIC DNA]</scope>
    <source>
        <strain evidence="1 3">CCUG 355</strain>
    </source>
</reference>
<evidence type="ECO:0000313" key="3">
    <source>
        <dbReference type="Proteomes" id="UP000190435"/>
    </source>
</evidence>
<accession>A0A1S9ZUE3</accession>
<dbReference type="STRING" id="34060.B0181_11165"/>
<dbReference type="Proteomes" id="UP000255279">
    <property type="component" value="Unassembled WGS sequence"/>
</dbReference>
<dbReference type="AlphaFoldDB" id="A0A1S9ZUE3"/>
<sequence>MNQPKKTQVVSVRMPLHIHHRYQSLAQVTNRSITHYINTALEASIGELEKTFLQHDNKAASNFTVKIEKSVLK</sequence>
<dbReference type="InterPro" id="IPR010985">
    <property type="entry name" value="Ribbon_hlx_hlx"/>
</dbReference>
<evidence type="ECO:0000313" key="1">
    <source>
        <dbReference type="EMBL" id="OOR87126.1"/>
    </source>
</evidence>
<reference evidence="2 4" key="2">
    <citation type="submission" date="2018-06" db="EMBL/GenBank/DDBJ databases">
        <authorList>
            <consortium name="Pathogen Informatics"/>
            <person name="Doyle S."/>
        </authorList>
    </citation>
    <scope>NUCLEOTIDE SEQUENCE [LARGE SCALE GENOMIC DNA]</scope>
    <source>
        <strain evidence="2 4">NCTC10293</strain>
    </source>
</reference>
<dbReference type="Proteomes" id="UP000190435">
    <property type="component" value="Unassembled WGS sequence"/>
</dbReference>
<name>A0A1S9ZUE3_9GAMM</name>
<dbReference type="SUPFAM" id="SSF47598">
    <property type="entry name" value="Ribbon-helix-helix"/>
    <property type="match status" value="1"/>
</dbReference>
<dbReference type="EMBL" id="UGQE01000002">
    <property type="protein sequence ID" value="STZ13659.1"/>
    <property type="molecule type" value="Genomic_DNA"/>
</dbReference>
<evidence type="ECO:0000313" key="4">
    <source>
        <dbReference type="Proteomes" id="UP000255279"/>
    </source>
</evidence>
<dbReference type="EMBL" id="MUXU01000086">
    <property type="protein sequence ID" value="OOR87126.1"/>
    <property type="molecule type" value="Genomic_DNA"/>
</dbReference>
<protein>
    <submittedName>
        <fullName evidence="1">Uncharacterized protein</fullName>
    </submittedName>
</protein>
<gene>
    <name evidence="1" type="ORF">B0181_11165</name>
    <name evidence="2" type="ORF">NCTC10293_01237</name>
</gene>
<keyword evidence="3" id="KW-1185">Reference proteome</keyword>
<evidence type="ECO:0000313" key="2">
    <source>
        <dbReference type="EMBL" id="STZ13659.1"/>
    </source>
</evidence>